<accession>A0A160LK30</accession>
<geneLocation type="plasmid" evidence="2">
    <name>pAM65-52-3-235K</name>
</geneLocation>
<sequence length="188" mass="21753">MNKPTEQKEVLGIFITKNEVANLNMEHIHVSDFAIQTILKTIRLTPEVQAEVIDKMVERTPGYFQLTPEEQVNKIKTTLTIETVVEYLRLHEYIREGIDMIEVGIDQEGSVIVSAFYVGQDETLDKVFRKELTPEEIDQLEKEVNILDGQVNIYEEAKKRLDQMKADNVIPFQNRAARRQAKARLSHK</sequence>
<protein>
    <submittedName>
        <fullName evidence="2">Uncharacterized protein</fullName>
    </submittedName>
</protein>
<proteinExistence type="predicted"/>
<feature type="coiled-coil region" evidence="1">
    <location>
        <begin position="137"/>
        <end position="167"/>
    </location>
</feature>
<organism evidence="2">
    <name type="scientific">Bacillus thuringiensis subsp. israelensis</name>
    <dbReference type="NCBI Taxonomy" id="1430"/>
    <lineage>
        <taxon>Bacteria</taxon>
        <taxon>Bacillati</taxon>
        <taxon>Bacillota</taxon>
        <taxon>Bacilli</taxon>
        <taxon>Bacillales</taxon>
        <taxon>Bacillaceae</taxon>
        <taxon>Bacillus</taxon>
        <taxon>Bacillus cereus group</taxon>
    </lineage>
</organism>
<gene>
    <name evidence="2" type="ORF">ATN07_33250</name>
</gene>
<keyword evidence="1" id="KW-0175">Coiled coil</keyword>
<keyword evidence="2" id="KW-0614">Plasmid</keyword>
<reference evidence="2" key="1">
    <citation type="journal article" date="2017" name="Res. Microbiol.">
        <title>Comparative genomics of extrachromosomal elements in Bacillus thuringiensis subsp. israelensis.</title>
        <authorList>
            <person name="Bolotin A."/>
            <person name="Gillis A."/>
            <person name="Sanchis V."/>
            <person name="Nielsen-LeRoux C."/>
            <person name="Mahillon J."/>
            <person name="Lereclus D."/>
            <person name="Sorokin A."/>
        </authorList>
    </citation>
    <scope>NUCLEOTIDE SEQUENCE</scope>
    <source>
        <strain evidence="2">AM65-52</strain>
        <plasmid evidence="2">pAM65-52-3-235K</plasmid>
    </source>
</reference>
<dbReference type="PATRIC" id="fig|1430.6.peg.2056"/>
<dbReference type="EMBL" id="CP013278">
    <property type="protein sequence ID" value="AND28579.1"/>
    <property type="molecule type" value="Genomic_DNA"/>
</dbReference>
<dbReference type="RefSeq" id="WP_001039980.1">
    <property type="nucleotide sequence ID" value="NZ_CP013278.1"/>
</dbReference>
<evidence type="ECO:0000256" key="1">
    <source>
        <dbReference type="SAM" id="Coils"/>
    </source>
</evidence>
<evidence type="ECO:0000313" key="2">
    <source>
        <dbReference type="EMBL" id="AND28579.1"/>
    </source>
</evidence>
<name>A0A160LK30_BACTI</name>
<dbReference type="AlphaFoldDB" id="A0A160LK30"/>